<reference evidence="1 2" key="1">
    <citation type="journal article" date="2024" name="Int. J. Mol. Sci.">
        <title>Exploration of Alicyclobacillus spp. Genome in Search of Antibiotic Resistance.</title>
        <authorList>
            <person name="Bucka-Kolendo J."/>
            <person name="Kiousi D.E."/>
            <person name="Dekowska A."/>
            <person name="Mikolajczuk-Szczyrba A."/>
            <person name="Karadedos D.M."/>
            <person name="Michael P."/>
            <person name="Galanis A."/>
            <person name="Sokolowska B."/>
        </authorList>
    </citation>
    <scope>NUCLEOTIDE SEQUENCE [LARGE SCALE GENOMIC DNA]</scope>
    <source>
        <strain evidence="1 2">KKP 3000</strain>
    </source>
</reference>
<accession>A0ABV5AF91</accession>
<proteinExistence type="predicted"/>
<name>A0ABV5AF91_9BACL</name>
<evidence type="ECO:0000313" key="2">
    <source>
        <dbReference type="Proteomes" id="UP001579974"/>
    </source>
</evidence>
<dbReference type="InterPro" id="IPR019712">
    <property type="entry name" value="YtpB-like"/>
</dbReference>
<keyword evidence="2" id="KW-1185">Reference proteome</keyword>
<organism evidence="1 2">
    <name type="scientific">Alicyclobacillus fastidiosus</name>
    <dbReference type="NCBI Taxonomy" id="392011"/>
    <lineage>
        <taxon>Bacteria</taxon>
        <taxon>Bacillati</taxon>
        <taxon>Bacillota</taxon>
        <taxon>Bacilli</taxon>
        <taxon>Bacillales</taxon>
        <taxon>Alicyclobacillaceae</taxon>
        <taxon>Alicyclobacillus</taxon>
    </lineage>
</organism>
<dbReference type="Proteomes" id="UP001579974">
    <property type="component" value="Unassembled WGS sequence"/>
</dbReference>
<dbReference type="RefSeq" id="WP_275473627.1">
    <property type="nucleotide sequence ID" value="NZ_CP162940.1"/>
</dbReference>
<sequence length="352" mass="41090">MTTATPTRPTLFLYRLFHDVMPLARQQIQRWTALAQVIPHKELRQQALSSLAHKRFHADGGSVYAAANRTYAATLVELIVALQTISDYLDNLCDRCDRYDATDFHRLHDAMRDAVVPDAPLRDYYAFRGHPDDGGYLPELVRTCQRCVRSLPNYHVVQRRVSWYVERYSELQEHKHIHPQDRQPTLVEWSAPFVEQRDDVAWWEFASATGSTLGMFSLFLAATEDVDEATVEETHSHYFPWICGLHILLDYLIDLDEDAREGDFNFVACYPDEETARQRIFHFAAQSWRRAKKISYGGRIHRFVVQGLLGMYLSDDKVRLQPSVRKARKMVYRFGPTACMFYFATVLYRRIR</sequence>
<comment type="caution">
    <text evidence="1">The sequence shown here is derived from an EMBL/GenBank/DDBJ whole genome shotgun (WGS) entry which is preliminary data.</text>
</comment>
<dbReference type="EMBL" id="JBDXSU010000005">
    <property type="protein sequence ID" value="MFB5190322.1"/>
    <property type="molecule type" value="Genomic_DNA"/>
</dbReference>
<protein>
    <submittedName>
        <fullName evidence="1">Tetraprenyl-beta-curcumene synthase family protein</fullName>
    </submittedName>
</protein>
<evidence type="ECO:0000313" key="1">
    <source>
        <dbReference type="EMBL" id="MFB5190322.1"/>
    </source>
</evidence>
<gene>
    <name evidence="1" type="ORF">KKP3000_003767</name>
</gene>
<dbReference type="Pfam" id="PF10776">
    <property type="entry name" value="DUF2600"/>
    <property type="match status" value="1"/>
</dbReference>